<evidence type="ECO:0000256" key="5">
    <source>
        <dbReference type="ARBA" id="ARBA00022660"/>
    </source>
</evidence>
<evidence type="ECO:0000256" key="7">
    <source>
        <dbReference type="ARBA" id="ARBA00022792"/>
    </source>
</evidence>
<dbReference type="PANTHER" id="PTHR42829:SF2">
    <property type="entry name" value="NADH-UBIQUINONE OXIDOREDUCTASE CHAIN 5"/>
    <property type="match status" value="1"/>
</dbReference>
<keyword evidence="14 16" id="KW-0472">Membrane</keyword>
<dbReference type="PANTHER" id="PTHR42829">
    <property type="entry name" value="NADH-UBIQUINONE OXIDOREDUCTASE CHAIN 5"/>
    <property type="match status" value="1"/>
</dbReference>
<feature type="transmembrane region" description="Helical" evidence="16">
    <location>
        <begin position="393"/>
        <end position="413"/>
    </location>
</feature>
<comment type="catalytic activity">
    <reaction evidence="15 16">
        <text>a ubiquinone + NADH + 5 H(+)(in) = a ubiquinol + NAD(+) + 4 H(+)(out)</text>
        <dbReference type="Rhea" id="RHEA:29091"/>
        <dbReference type="Rhea" id="RHEA-COMP:9565"/>
        <dbReference type="Rhea" id="RHEA-COMP:9566"/>
        <dbReference type="ChEBI" id="CHEBI:15378"/>
        <dbReference type="ChEBI" id="CHEBI:16389"/>
        <dbReference type="ChEBI" id="CHEBI:17976"/>
        <dbReference type="ChEBI" id="CHEBI:57540"/>
        <dbReference type="ChEBI" id="CHEBI:57945"/>
        <dbReference type="EC" id="7.1.1.2"/>
    </reaction>
</comment>
<feature type="transmembrane region" description="Helical" evidence="16">
    <location>
        <begin position="476"/>
        <end position="496"/>
    </location>
</feature>
<feature type="domain" description="NADH:quinone oxidoreductase/Mrp antiporter transmembrane" evidence="18">
    <location>
        <begin position="125"/>
        <end position="408"/>
    </location>
</feature>
<dbReference type="EMBL" id="JQ361816">
    <property type="protein sequence ID" value="AFC17516.1"/>
    <property type="molecule type" value="Genomic_DNA"/>
</dbReference>
<dbReference type="NCBIfam" id="TIGR01974">
    <property type="entry name" value="NDH_I_L"/>
    <property type="match status" value="1"/>
</dbReference>
<keyword evidence="8" id="KW-1278">Translocase</keyword>
<comment type="subcellular location">
    <subcellularLocation>
        <location evidence="1">Mitochondrion inner membrane</location>
        <topology evidence="1">Multi-pass membrane protein</topology>
    </subcellularLocation>
</comment>
<keyword evidence="17" id="KW-0732">Signal</keyword>
<dbReference type="Pfam" id="PF00361">
    <property type="entry name" value="Proton_antipo_M"/>
    <property type="match status" value="1"/>
</dbReference>
<protein>
    <recommendedName>
        <fullName evidence="3 16">NADH-ubiquinone oxidoreductase chain 5</fullName>
        <ecNumber evidence="2 16">7.1.1.2</ecNumber>
    </recommendedName>
</protein>
<comment type="function">
    <text evidence="16">Core subunit of the mitochondrial membrane respiratory chain NADH dehydrogenase (Complex I) which catalyzes electron transfer from NADH through the respiratory chain, using ubiquinone as an electron acceptor. Essential for the catalytic activity and assembly of complex I.</text>
</comment>
<dbReference type="GeneID" id="22157911"/>
<feature type="signal peptide" evidence="17">
    <location>
        <begin position="1"/>
        <end position="19"/>
    </location>
</feature>
<geneLocation type="mitochondrion" evidence="21"/>
<organism evidence="21">
    <name type="scientific">Lissemys scutata</name>
    <name type="common">Burmese flap-shelled turtle</name>
    <dbReference type="NCBI Taxonomy" id="227466"/>
    <lineage>
        <taxon>Eukaryota</taxon>
        <taxon>Metazoa</taxon>
        <taxon>Chordata</taxon>
        <taxon>Craniata</taxon>
        <taxon>Vertebrata</taxon>
        <taxon>Euteleostomi</taxon>
        <taxon>Archelosauria</taxon>
        <taxon>Testudinata</taxon>
        <taxon>Testudines</taxon>
        <taxon>Cryptodira</taxon>
        <taxon>Trionychia</taxon>
        <taxon>Trionychidae</taxon>
        <taxon>Lissemys</taxon>
    </lineage>
</organism>
<evidence type="ECO:0000259" key="20">
    <source>
        <dbReference type="Pfam" id="PF06455"/>
    </source>
</evidence>
<dbReference type="GO" id="GO:0008137">
    <property type="term" value="F:NADH dehydrogenase (ubiquinone) activity"/>
    <property type="evidence" value="ECO:0007669"/>
    <property type="project" value="UniProtKB-EC"/>
</dbReference>
<keyword evidence="13 16" id="KW-0496">Mitochondrion</keyword>
<feature type="transmembrane region" description="Helical" evidence="16">
    <location>
        <begin position="236"/>
        <end position="258"/>
    </location>
</feature>
<feature type="transmembrane region" description="Helical" evidence="16">
    <location>
        <begin position="75"/>
        <end position="96"/>
    </location>
</feature>
<feature type="transmembrane region" description="Helical" evidence="16">
    <location>
        <begin position="162"/>
        <end position="181"/>
    </location>
</feature>
<reference evidence="21" key="1">
    <citation type="submission" date="2012-01" db="EMBL/GenBank/DDBJ databases">
        <authorList>
            <person name="Nie L.W."/>
            <person name="Liu J.J."/>
        </authorList>
    </citation>
    <scope>NUCLEOTIDE SEQUENCE</scope>
</reference>
<keyword evidence="12 16" id="KW-0830">Ubiquinone</keyword>
<feature type="transmembrane region" description="Helical" evidence="16">
    <location>
        <begin position="316"/>
        <end position="338"/>
    </location>
</feature>
<dbReference type="GO" id="GO:0042773">
    <property type="term" value="P:ATP synthesis coupled electron transport"/>
    <property type="evidence" value="ECO:0007669"/>
    <property type="project" value="InterPro"/>
</dbReference>
<evidence type="ECO:0000256" key="4">
    <source>
        <dbReference type="ARBA" id="ARBA00022448"/>
    </source>
</evidence>
<dbReference type="GO" id="GO:0003954">
    <property type="term" value="F:NADH dehydrogenase activity"/>
    <property type="evidence" value="ECO:0007669"/>
    <property type="project" value="TreeGrafter"/>
</dbReference>
<keyword evidence="4 16" id="KW-0813">Transport</keyword>
<evidence type="ECO:0000256" key="14">
    <source>
        <dbReference type="ARBA" id="ARBA00023136"/>
    </source>
</evidence>
<dbReference type="InterPro" id="IPR003945">
    <property type="entry name" value="NU5C-like"/>
</dbReference>
<evidence type="ECO:0000256" key="6">
    <source>
        <dbReference type="ARBA" id="ARBA00022692"/>
    </source>
</evidence>
<keyword evidence="11 16" id="KW-0520">NAD</keyword>
<comment type="similarity">
    <text evidence="16">Belongs to the complex I subunit 5 family.</text>
</comment>
<gene>
    <name evidence="21" type="primary">ND5</name>
</gene>
<dbReference type="InterPro" id="IPR001516">
    <property type="entry name" value="Proton_antipo_N"/>
</dbReference>
<evidence type="ECO:0000256" key="1">
    <source>
        <dbReference type="ARBA" id="ARBA00004448"/>
    </source>
</evidence>
<evidence type="ECO:0000256" key="15">
    <source>
        <dbReference type="ARBA" id="ARBA00049551"/>
    </source>
</evidence>
<evidence type="ECO:0000313" key="21">
    <source>
        <dbReference type="EMBL" id="AFC17516.1"/>
    </source>
</evidence>
<evidence type="ECO:0000256" key="12">
    <source>
        <dbReference type="ARBA" id="ARBA00023075"/>
    </source>
</evidence>
<feature type="chain" id="PRO_5001926443" description="NADH-ubiquinone oxidoreductase chain 5" evidence="17">
    <location>
        <begin position="20"/>
        <end position="591"/>
    </location>
</feature>
<feature type="transmembrane region" description="Helical" evidence="16">
    <location>
        <begin position="108"/>
        <end position="125"/>
    </location>
</feature>
<feature type="transmembrane region" description="Helical" evidence="16">
    <location>
        <begin position="359"/>
        <end position="381"/>
    </location>
</feature>
<keyword evidence="7" id="KW-0999">Mitochondrion inner membrane</keyword>
<evidence type="ECO:0000256" key="3">
    <source>
        <dbReference type="ARBA" id="ARBA00021096"/>
    </source>
</evidence>
<dbReference type="GO" id="GO:0005743">
    <property type="term" value="C:mitochondrial inner membrane"/>
    <property type="evidence" value="ECO:0007669"/>
    <property type="project" value="UniProtKB-SubCell"/>
</dbReference>
<evidence type="ECO:0000256" key="17">
    <source>
        <dbReference type="SAM" id="SignalP"/>
    </source>
</evidence>
<evidence type="ECO:0000259" key="18">
    <source>
        <dbReference type="Pfam" id="PF00361"/>
    </source>
</evidence>
<evidence type="ECO:0000256" key="10">
    <source>
        <dbReference type="ARBA" id="ARBA00022989"/>
    </source>
</evidence>
<dbReference type="Pfam" id="PF06455">
    <property type="entry name" value="NADH5_C"/>
    <property type="match status" value="1"/>
</dbReference>
<keyword evidence="5" id="KW-0679">Respiratory chain</keyword>
<feature type="transmembrane region" description="Helical" evidence="16">
    <location>
        <begin position="445"/>
        <end position="464"/>
    </location>
</feature>
<feature type="domain" description="NADH-Ubiquinone oxidoreductase (complex I) chain 5 N-terminal" evidence="19">
    <location>
        <begin position="62"/>
        <end position="108"/>
    </location>
</feature>
<sequence length="591" mass="66277">MTTIFNSMLLLSLTTLTLPLMLKTMKPKTAVKMAFIISMIPLTIFIYSNTESIITNWSFTMTSTFTIEMSFKFDLYSIMFMPTALYVTWSIMEFTQWYMASDPFTMKFLNYLLIFLIAMMTLVTANNLLQFFIGWEGVGIMSFLLIGWWHSRSEACTSATQAIIYNRTGDIGLILTMAWLAMNTNSWNLQEIFASTNQTPLLPILSMILAATGKSAQFGLHPWLPAAMEGPTPVSALLHSSTMVVAGIFLLIRMHPIITTNKTALSTCLCLGAMTTLFMAISATTQNDIKKIIAFSTSSQLGLMMVTIGLNHPQLAFLHILMHAFFKAMLFLCSGTIIHNLNNEQDIRKMGGMHKPLPMTSSCLTIGNLALSGIPFLTGFYSKDMIIETMSTSYINAWALLLTMTATSLTAVYSMRITILVQTGQPRFQPMHPINEYSSTAMNPIIRLAIGSIVTGLLISPTIYPLTTPQMTMPTYMKTSALIMTILGLILALEMITMTNYSSKPSNPHTLLTMLMYFNTLTHRLLPKITLKFSQNTVTHLMDMMWLENTGPKWLPKLQMHPIIKTSTQKGLIKTYLTSFLLSTLMMMLIW</sequence>
<dbReference type="AlphaFoldDB" id="A0A096VGU0"/>
<dbReference type="InterPro" id="IPR001750">
    <property type="entry name" value="ND/Mrp_TM"/>
</dbReference>
<keyword evidence="9" id="KW-0249">Electron transport</keyword>
<evidence type="ECO:0000256" key="16">
    <source>
        <dbReference type="RuleBase" id="RU003404"/>
    </source>
</evidence>
<keyword evidence="6 16" id="KW-0812">Transmembrane</keyword>
<evidence type="ECO:0000259" key="19">
    <source>
        <dbReference type="Pfam" id="PF00662"/>
    </source>
</evidence>
<feature type="domain" description="NADH dehydrogenase subunit 5 C-terminal" evidence="20">
    <location>
        <begin position="413"/>
        <end position="590"/>
    </location>
</feature>
<feature type="transmembrane region" description="Helical" evidence="16">
    <location>
        <begin position="571"/>
        <end position="590"/>
    </location>
</feature>
<evidence type="ECO:0000256" key="9">
    <source>
        <dbReference type="ARBA" id="ARBA00022982"/>
    </source>
</evidence>
<dbReference type="EC" id="7.1.1.2" evidence="2 16"/>
<dbReference type="InterPro" id="IPR010934">
    <property type="entry name" value="NADH_DH_su5_C"/>
</dbReference>
<dbReference type="Pfam" id="PF00662">
    <property type="entry name" value="Proton_antipo_N"/>
    <property type="match status" value="1"/>
</dbReference>
<dbReference type="PRINTS" id="PR01434">
    <property type="entry name" value="NADHDHGNASE5"/>
</dbReference>
<dbReference type="RefSeq" id="YP_009104409.1">
    <property type="nucleotide sequence ID" value="NC_025494.1"/>
</dbReference>
<evidence type="ECO:0000256" key="11">
    <source>
        <dbReference type="ARBA" id="ARBA00023027"/>
    </source>
</evidence>
<accession>A0A096VGU0</accession>
<dbReference type="InterPro" id="IPR018393">
    <property type="entry name" value="NADHpl_OxRdtase_5_subgr"/>
</dbReference>
<dbReference type="CTD" id="4540"/>
<dbReference type="GO" id="GO:0015990">
    <property type="term" value="P:electron transport coupled proton transport"/>
    <property type="evidence" value="ECO:0007669"/>
    <property type="project" value="TreeGrafter"/>
</dbReference>
<proteinExistence type="inferred from homology"/>
<name>A0A096VGU0_9SAUR</name>
<feature type="transmembrane region" description="Helical" evidence="16">
    <location>
        <begin position="264"/>
        <end position="285"/>
    </location>
</feature>
<keyword evidence="10 16" id="KW-1133">Transmembrane helix</keyword>
<feature type="transmembrane region" description="Helical" evidence="16">
    <location>
        <begin position="34"/>
        <end position="55"/>
    </location>
</feature>
<feature type="transmembrane region" description="Helical" evidence="16">
    <location>
        <begin position="131"/>
        <end position="150"/>
    </location>
</feature>
<evidence type="ECO:0000256" key="8">
    <source>
        <dbReference type="ARBA" id="ARBA00022967"/>
    </source>
</evidence>
<evidence type="ECO:0000256" key="2">
    <source>
        <dbReference type="ARBA" id="ARBA00012944"/>
    </source>
</evidence>
<evidence type="ECO:0000256" key="13">
    <source>
        <dbReference type="ARBA" id="ARBA00023128"/>
    </source>
</evidence>